<protein>
    <submittedName>
        <fullName evidence="1">Uncharacterized protein</fullName>
    </submittedName>
</protein>
<name>A0A8D2I3N5_UROPR</name>
<reference evidence="1" key="1">
    <citation type="submission" date="2025-08" db="UniProtKB">
        <authorList>
            <consortium name="Ensembl"/>
        </authorList>
    </citation>
    <scope>IDENTIFICATION</scope>
</reference>
<dbReference type="GeneTree" id="ENSGT01150000288852"/>
<evidence type="ECO:0000313" key="1">
    <source>
        <dbReference type="Ensembl" id="ENSUPAP00010022166.1"/>
    </source>
</evidence>
<accession>A0A8D2I3N5</accession>
<dbReference type="Ensembl" id="ENSUPAT00010025240.1">
    <property type="protein sequence ID" value="ENSUPAP00010022166.1"/>
    <property type="gene ID" value="ENSUPAG00010017622.1"/>
</dbReference>
<evidence type="ECO:0000313" key="2">
    <source>
        <dbReference type="Proteomes" id="UP000694417"/>
    </source>
</evidence>
<dbReference type="AlphaFoldDB" id="A0A8D2I3N5"/>
<reference evidence="1" key="2">
    <citation type="submission" date="2025-09" db="UniProtKB">
        <authorList>
            <consortium name="Ensembl"/>
        </authorList>
    </citation>
    <scope>IDENTIFICATION</scope>
</reference>
<organism evidence="1 2">
    <name type="scientific">Urocitellus parryii</name>
    <name type="common">Arctic ground squirrel</name>
    <name type="synonym">Spermophilus parryii</name>
    <dbReference type="NCBI Taxonomy" id="9999"/>
    <lineage>
        <taxon>Eukaryota</taxon>
        <taxon>Metazoa</taxon>
        <taxon>Chordata</taxon>
        <taxon>Craniata</taxon>
        <taxon>Vertebrata</taxon>
        <taxon>Euteleostomi</taxon>
        <taxon>Mammalia</taxon>
        <taxon>Eutheria</taxon>
        <taxon>Euarchontoglires</taxon>
        <taxon>Glires</taxon>
        <taxon>Rodentia</taxon>
        <taxon>Sciuromorpha</taxon>
        <taxon>Sciuridae</taxon>
        <taxon>Xerinae</taxon>
        <taxon>Marmotini</taxon>
        <taxon>Urocitellus</taxon>
    </lineage>
</organism>
<dbReference type="Proteomes" id="UP000694417">
    <property type="component" value="Unplaced"/>
</dbReference>
<keyword evidence="2" id="KW-1185">Reference proteome</keyword>
<proteinExistence type="predicted"/>
<sequence>LKSRLHSECDGQNNCCILQGKTPLIPFSAPPLAGVVNPLPLVLRGPPCSAMMPTPHMGGSSMMPVTSPSPPGMMPVGSAPGMRLPMVSRLPRMPLTTCSSHHGAHSASQMTEGRLSRPVLCYLFYFIR</sequence>